<keyword evidence="5" id="KW-0862">Zinc</keyword>
<dbReference type="InterPro" id="IPR003656">
    <property type="entry name" value="Znf_BED"/>
</dbReference>
<keyword evidence="3" id="KW-0479">Metal-binding</keyword>
<comment type="subcellular location">
    <subcellularLocation>
        <location evidence="1">Nucleus</location>
    </subcellularLocation>
</comment>
<evidence type="ECO:0000313" key="14">
    <source>
        <dbReference type="Proteomes" id="UP001443914"/>
    </source>
</evidence>
<evidence type="ECO:0000256" key="4">
    <source>
        <dbReference type="ARBA" id="ARBA00022771"/>
    </source>
</evidence>
<evidence type="ECO:0000256" key="8">
    <source>
        <dbReference type="ARBA" id="ARBA00023163"/>
    </source>
</evidence>
<dbReference type="GO" id="GO:0003677">
    <property type="term" value="F:DNA binding"/>
    <property type="evidence" value="ECO:0007669"/>
    <property type="project" value="UniProtKB-KW"/>
</dbReference>
<keyword evidence="8" id="KW-0804">Transcription</keyword>
<keyword evidence="4 10" id="KW-0863">Zinc-finger</keyword>
<name>A0AAW1KW71_SAPOF</name>
<dbReference type="GO" id="GO:0005634">
    <property type="term" value="C:nucleus"/>
    <property type="evidence" value="ECO:0007669"/>
    <property type="project" value="UniProtKB-SubCell"/>
</dbReference>
<dbReference type="GO" id="GO:0008270">
    <property type="term" value="F:zinc ion binding"/>
    <property type="evidence" value="ECO:0007669"/>
    <property type="project" value="UniProtKB-KW"/>
</dbReference>
<sequence length="1088" mass="123478">MDRFDLVLRRWTASLGSVEKKCLGNIGVGVFLGFRQLRVEPDFLDSCLRFWDPTELSYRAQVQIFLELTSAGVGDLFEGSRINMLRLSERFANLEDTSISAEAQRRALSFCLVHRFAFYDLMDENAMGLPGLVGVVEQMMVGRNPASLILGETLVGVTDRHMSPTHEYRGCPRMLHIWLEPANDLMEGSVGNPPNPIHVPSGDELEATSKRSNASKLFKPKVTRTITKRNRRLSSLVWDQFEIQNEPDSNGNLICKCKKCGKTFLAESKNGTGNLIRHLKSCKGKSFRDIGQFILQSNCGSLVYKLPKFSADEFRQLVAIAIARHNLPLQLVEYEGIRNCFSYLNPDVKFFVRNTIKADILKMYGMEKQKLILLLKKSCGRISLTSDCWNSVTIDGYISLTAHFIDENWHLQKRVLNFSFLPPPHSGVAMSVKVTTLLKEWGIENRIMSLTLDNASANDSMAESLKPDLNLMANSEYFHVRCCAHILNLIVQEGLKDLDDAIVKVRESVKYSKGSQLRKQRFMTSVQHVNLESLRGLRQDVPTRWNSTYHMLDSALYYRRAFNNLAKIDLNYLHCPTESEWDKIEKICKFLKVFHDVTCIFSGTKFPTSNLYFTHVLRVRLLLKEEMGSRDSFVKSMAARMFIKFEKYWSTFSTIMAIAVIFDPRYKFNVVDWAYKKIFGESYALELDIFKDKLFELFKEYVSLASDYTPASVNGSQVNIPLDASSDTFMMDYDSYSSDAFTSAGKSELELYLEEPILPRSAEINVLDYWKTHCVRYPVLAQMVRDVLAIPISTVASESTFSIGGRILDPYRSSLKPSTVEALVCLRDWAFDQVSMQPDVEELCDQILKMKVGDDPTDIEHEPGNASESLDLADGASACVGPSPFREGGATYPLGHSVVGDHIHDREHAVRYNAWLHDLLPGDGDQAPSVEGPSSVREGVEIPPQDTEVAEPVLLTAGMVEDWSRRWANRTSWTVRGNPESTRVTDAYQRWTVATEVRDRDRQRERERVEPRPALPGASRDYTDILPVAKDASASVFARLEDRPGVRDRLGPRIEERPPVREHLSSRVVVPERRDEAESSRAAQRRRV</sequence>
<dbReference type="PANTHER" id="PTHR46481:SF6">
    <property type="entry name" value="ZINC FINGER BED DOMAIN-CONTAINING PROTEIN RICESLEEPER 2-LIKE"/>
    <property type="match status" value="1"/>
</dbReference>
<dbReference type="Proteomes" id="UP001443914">
    <property type="component" value="Unassembled WGS sequence"/>
</dbReference>
<evidence type="ECO:0000256" key="10">
    <source>
        <dbReference type="PROSITE-ProRule" id="PRU00027"/>
    </source>
</evidence>
<evidence type="ECO:0000256" key="3">
    <source>
        <dbReference type="ARBA" id="ARBA00022723"/>
    </source>
</evidence>
<feature type="compositionally biased region" description="Basic and acidic residues" evidence="11">
    <location>
        <begin position="997"/>
        <end position="1011"/>
    </location>
</feature>
<dbReference type="SUPFAM" id="SSF57667">
    <property type="entry name" value="beta-beta-alpha zinc fingers"/>
    <property type="match status" value="1"/>
</dbReference>
<dbReference type="Pfam" id="PF02892">
    <property type="entry name" value="zf-BED"/>
    <property type="match status" value="1"/>
</dbReference>
<keyword evidence="14" id="KW-1185">Reference proteome</keyword>
<feature type="domain" description="BED-type" evidence="12">
    <location>
        <begin position="232"/>
        <end position="290"/>
    </location>
</feature>
<dbReference type="InterPro" id="IPR008906">
    <property type="entry name" value="HATC_C_dom"/>
</dbReference>
<dbReference type="InterPro" id="IPR012337">
    <property type="entry name" value="RNaseH-like_sf"/>
</dbReference>
<dbReference type="InterPro" id="IPR036236">
    <property type="entry name" value="Znf_C2H2_sf"/>
</dbReference>
<evidence type="ECO:0000256" key="9">
    <source>
        <dbReference type="ARBA" id="ARBA00023242"/>
    </source>
</evidence>
<dbReference type="SMART" id="SM00614">
    <property type="entry name" value="ZnF_BED"/>
    <property type="match status" value="1"/>
</dbReference>
<evidence type="ECO:0000256" key="5">
    <source>
        <dbReference type="ARBA" id="ARBA00022833"/>
    </source>
</evidence>
<proteinExistence type="predicted"/>
<comment type="caution">
    <text evidence="13">The sequence shown here is derived from an EMBL/GenBank/DDBJ whole genome shotgun (WGS) entry which is preliminary data.</text>
</comment>
<evidence type="ECO:0000256" key="2">
    <source>
        <dbReference type="ARBA" id="ARBA00011738"/>
    </source>
</evidence>
<dbReference type="InterPro" id="IPR052035">
    <property type="entry name" value="ZnF_BED_domain_contain"/>
</dbReference>
<evidence type="ECO:0000256" key="6">
    <source>
        <dbReference type="ARBA" id="ARBA00023015"/>
    </source>
</evidence>
<organism evidence="13 14">
    <name type="scientific">Saponaria officinalis</name>
    <name type="common">Common soapwort</name>
    <name type="synonym">Lychnis saponaria</name>
    <dbReference type="NCBI Taxonomy" id="3572"/>
    <lineage>
        <taxon>Eukaryota</taxon>
        <taxon>Viridiplantae</taxon>
        <taxon>Streptophyta</taxon>
        <taxon>Embryophyta</taxon>
        <taxon>Tracheophyta</taxon>
        <taxon>Spermatophyta</taxon>
        <taxon>Magnoliopsida</taxon>
        <taxon>eudicotyledons</taxon>
        <taxon>Gunneridae</taxon>
        <taxon>Pentapetalae</taxon>
        <taxon>Caryophyllales</taxon>
        <taxon>Caryophyllaceae</taxon>
        <taxon>Caryophylleae</taxon>
        <taxon>Saponaria</taxon>
    </lineage>
</organism>
<dbReference type="AlphaFoldDB" id="A0AAW1KW71"/>
<feature type="region of interest" description="Disordered" evidence="11">
    <location>
        <begin position="1049"/>
        <end position="1088"/>
    </location>
</feature>
<gene>
    <name evidence="13" type="ORF">RND81_05G009100</name>
</gene>
<feature type="region of interest" description="Disordered" evidence="11">
    <location>
        <begin position="997"/>
        <end position="1022"/>
    </location>
</feature>
<dbReference type="Pfam" id="PF14372">
    <property type="entry name" value="hAT-like_RNase-H"/>
    <property type="match status" value="1"/>
</dbReference>
<evidence type="ECO:0000256" key="7">
    <source>
        <dbReference type="ARBA" id="ARBA00023125"/>
    </source>
</evidence>
<comment type="subunit">
    <text evidence="2">Homodimer.</text>
</comment>
<evidence type="ECO:0000256" key="1">
    <source>
        <dbReference type="ARBA" id="ARBA00004123"/>
    </source>
</evidence>
<keyword evidence="6" id="KW-0805">Transcription regulation</keyword>
<dbReference type="SUPFAM" id="SSF53098">
    <property type="entry name" value="Ribonuclease H-like"/>
    <property type="match status" value="1"/>
</dbReference>
<accession>A0AAW1KW71</accession>
<evidence type="ECO:0000313" key="13">
    <source>
        <dbReference type="EMBL" id="KAK9723574.1"/>
    </source>
</evidence>
<dbReference type="EMBL" id="JBDFQZ010000005">
    <property type="protein sequence ID" value="KAK9723574.1"/>
    <property type="molecule type" value="Genomic_DNA"/>
</dbReference>
<keyword evidence="7" id="KW-0238">DNA-binding</keyword>
<dbReference type="Pfam" id="PF05699">
    <property type="entry name" value="Dimer_Tnp_hAT"/>
    <property type="match status" value="1"/>
</dbReference>
<keyword evidence="9" id="KW-0539">Nucleus</keyword>
<dbReference type="PANTHER" id="PTHR46481">
    <property type="entry name" value="ZINC FINGER BED DOMAIN-CONTAINING PROTEIN 4"/>
    <property type="match status" value="1"/>
</dbReference>
<dbReference type="InterPro" id="IPR025525">
    <property type="entry name" value="hAT-like_transposase_RNase-H"/>
</dbReference>
<protein>
    <recommendedName>
        <fullName evidence="12">BED-type domain-containing protein</fullName>
    </recommendedName>
</protein>
<evidence type="ECO:0000256" key="11">
    <source>
        <dbReference type="SAM" id="MobiDB-lite"/>
    </source>
</evidence>
<dbReference type="PROSITE" id="PS50808">
    <property type="entry name" value="ZF_BED"/>
    <property type="match status" value="1"/>
</dbReference>
<feature type="compositionally biased region" description="Basic and acidic residues" evidence="11">
    <location>
        <begin position="1049"/>
        <end position="1079"/>
    </location>
</feature>
<dbReference type="GO" id="GO:0046983">
    <property type="term" value="F:protein dimerization activity"/>
    <property type="evidence" value="ECO:0007669"/>
    <property type="project" value="InterPro"/>
</dbReference>
<reference evidence="13" key="1">
    <citation type="submission" date="2024-03" db="EMBL/GenBank/DDBJ databases">
        <title>WGS assembly of Saponaria officinalis var. Norfolk2.</title>
        <authorList>
            <person name="Jenkins J."/>
            <person name="Shu S."/>
            <person name="Grimwood J."/>
            <person name="Barry K."/>
            <person name="Goodstein D."/>
            <person name="Schmutz J."/>
            <person name="Leebens-Mack J."/>
            <person name="Osbourn A."/>
        </authorList>
    </citation>
    <scope>NUCLEOTIDE SEQUENCE [LARGE SCALE GENOMIC DNA]</scope>
    <source>
        <strain evidence="13">JIC</strain>
    </source>
</reference>
<evidence type="ECO:0000259" key="12">
    <source>
        <dbReference type="PROSITE" id="PS50808"/>
    </source>
</evidence>